<dbReference type="EMBL" id="FNQC01000023">
    <property type="protein sequence ID" value="SDZ55170.1"/>
    <property type="molecule type" value="Genomic_DNA"/>
</dbReference>
<proteinExistence type="predicted"/>
<organism evidence="1 2">
    <name type="scientific">Rhodonellum ikkaensis</name>
    <dbReference type="NCBI Taxonomy" id="336829"/>
    <lineage>
        <taxon>Bacteria</taxon>
        <taxon>Pseudomonadati</taxon>
        <taxon>Bacteroidota</taxon>
        <taxon>Cytophagia</taxon>
        <taxon>Cytophagales</taxon>
        <taxon>Cytophagaceae</taxon>
        <taxon>Rhodonellum</taxon>
    </lineage>
</organism>
<sequence>MSTPKIPLQGNLRSADDIVFAIKNSILNSIRMQPPLLEGRDGVGFKPNVNHFYPLDPPSRGPSISRQHWICN</sequence>
<keyword evidence="2" id="KW-1185">Reference proteome</keyword>
<accession>A0A1H3TYA3</accession>
<evidence type="ECO:0000313" key="1">
    <source>
        <dbReference type="EMBL" id="SDZ55170.1"/>
    </source>
</evidence>
<name>A0A1H3TYA3_9BACT</name>
<dbReference type="Proteomes" id="UP000199663">
    <property type="component" value="Unassembled WGS sequence"/>
</dbReference>
<protein>
    <submittedName>
        <fullName evidence="1">Uncharacterized protein</fullName>
    </submittedName>
</protein>
<reference evidence="1 2" key="1">
    <citation type="submission" date="2016-10" db="EMBL/GenBank/DDBJ databases">
        <authorList>
            <person name="Varghese N."/>
            <person name="Submissions S."/>
        </authorList>
    </citation>
    <scope>NUCLEOTIDE SEQUENCE [LARGE SCALE GENOMIC DNA]</scope>
    <source>
        <strain evidence="1 2">DSM 17997</strain>
    </source>
</reference>
<evidence type="ECO:0000313" key="2">
    <source>
        <dbReference type="Proteomes" id="UP000199663"/>
    </source>
</evidence>
<gene>
    <name evidence="1" type="ORF">SAMN05444412_12322</name>
</gene>
<comment type="caution">
    <text evidence="1">The sequence shown here is derived from an EMBL/GenBank/DDBJ whole genome shotgun (WGS) entry which is preliminary data.</text>
</comment>